<feature type="domain" description="Rieske" evidence="6">
    <location>
        <begin position="24"/>
        <end position="133"/>
    </location>
</feature>
<dbReference type="PANTHER" id="PTHR21266">
    <property type="entry name" value="IRON-SULFUR DOMAIN CONTAINING PROTEIN"/>
    <property type="match status" value="1"/>
</dbReference>
<evidence type="ECO:0000259" key="6">
    <source>
        <dbReference type="PROSITE" id="PS51296"/>
    </source>
</evidence>
<evidence type="ECO:0000313" key="8">
    <source>
        <dbReference type="Proteomes" id="UP001500929"/>
    </source>
</evidence>
<keyword evidence="1" id="KW-0001">2Fe-2S</keyword>
<evidence type="ECO:0000256" key="1">
    <source>
        <dbReference type="ARBA" id="ARBA00022714"/>
    </source>
</evidence>
<name>A0ABN3DEP1_9MICO</name>
<dbReference type="InterPro" id="IPR036922">
    <property type="entry name" value="Rieske_2Fe-2S_sf"/>
</dbReference>
<dbReference type="InterPro" id="IPR050584">
    <property type="entry name" value="Cholesterol_7-desaturase"/>
</dbReference>
<protein>
    <recommendedName>
        <fullName evidence="6">Rieske domain-containing protein</fullName>
    </recommendedName>
</protein>
<gene>
    <name evidence="7" type="ORF">GCM10009851_12190</name>
</gene>
<comment type="caution">
    <text evidence="7">The sequence shown here is derived from an EMBL/GenBank/DDBJ whole genome shotgun (WGS) entry which is preliminary data.</text>
</comment>
<evidence type="ECO:0000256" key="4">
    <source>
        <dbReference type="ARBA" id="ARBA00023004"/>
    </source>
</evidence>
<accession>A0ABN3DEP1</accession>
<keyword evidence="4" id="KW-0408">Iron</keyword>
<dbReference type="InterPro" id="IPR017941">
    <property type="entry name" value="Rieske_2Fe-2S"/>
</dbReference>
<dbReference type="PROSITE" id="PS51296">
    <property type="entry name" value="RIESKE"/>
    <property type="match status" value="1"/>
</dbReference>
<keyword evidence="8" id="KW-1185">Reference proteome</keyword>
<sequence length="241" mass="24710">MTRVLPSTGTATVQPGPVTPSGWWPLVSLDAVRDSGRTAISVSIAGSPWAVVLLDGEVAAIRDLCPHRRVPLSAGTVADLPTGQVLECGYHGWSYDRAGQCAAIPALGEGRVPRGMGSVAALRTTLAGGIVWGTADELAAPAPAIEDGFVFLRPQRVPLPLAEVVSRLSGDGAAEAVTGVEGFTGVAGVELGVAGSALRYFVRPIDDAATSVFPLVDSTTLESQLPAWLARLDGLSAALAH</sequence>
<evidence type="ECO:0000256" key="2">
    <source>
        <dbReference type="ARBA" id="ARBA00022723"/>
    </source>
</evidence>
<evidence type="ECO:0000256" key="3">
    <source>
        <dbReference type="ARBA" id="ARBA00023002"/>
    </source>
</evidence>
<evidence type="ECO:0000256" key="5">
    <source>
        <dbReference type="ARBA" id="ARBA00023014"/>
    </source>
</evidence>
<dbReference type="EMBL" id="BAAAQY010000003">
    <property type="protein sequence ID" value="GAA2229162.1"/>
    <property type="molecule type" value="Genomic_DNA"/>
</dbReference>
<keyword evidence="3" id="KW-0560">Oxidoreductase</keyword>
<dbReference type="Gene3D" id="2.102.10.10">
    <property type="entry name" value="Rieske [2Fe-2S] iron-sulphur domain"/>
    <property type="match status" value="1"/>
</dbReference>
<dbReference type="Proteomes" id="UP001500929">
    <property type="component" value="Unassembled WGS sequence"/>
</dbReference>
<reference evidence="7 8" key="1">
    <citation type="journal article" date="2019" name="Int. J. Syst. Evol. Microbiol.">
        <title>The Global Catalogue of Microorganisms (GCM) 10K type strain sequencing project: providing services to taxonomists for standard genome sequencing and annotation.</title>
        <authorList>
            <consortium name="The Broad Institute Genomics Platform"/>
            <consortium name="The Broad Institute Genome Sequencing Center for Infectious Disease"/>
            <person name="Wu L."/>
            <person name="Ma J."/>
        </authorList>
    </citation>
    <scope>NUCLEOTIDE SEQUENCE [LARGE SCALE GENOMIC DNA]</scope>
    <source>
        <strain evidence="7 8">JCM 16117</strain>
    </source>
</reference>
<proteinExistence type="predicted"/>
<evidence type="ECO:0000313" key="7">
    <source>
        <dbReference type="EMBL" id="GAA2229162.1"/>
    </source>
</evidence>
<dbReference type="PANTHER" id="PTHR21266:SF60">
    <property type="entry name" value="3-KETOSTEROID-9-ALPHA-MONOOXYGENASE, OXYGENASE COMPONENT"/>
    <property type="match status" value="1"/>
</dbReference>
<keyword evidence="5" id="KW-0411">Iron-sulfur</keyword>
<dbReference type="RefSeq" id="WP_259478725.1">
    <property type="nucleotide sequence ID" value="NZ_BAAAQY010000003.1"/>
</dbReference>
<keyword evidence="2" id="KW-0479">Metal-binding</keyword>
<dbReference type="SUPFAM" id="SSF50022">
    <property type="entry name" value="ISP domain"/>
    <property type="match status" value="1"/>
</dbReference>
<organism evidence="7 8">
    <name type="scientific">Herbiconiux moechotypicola</name>
    <dbReference type="NCBI Taxonomy" id="637393"/>
    <lineage>
        <taxon>Bacteria</taxon>
        <taxon>Bacillati</taxon>
        <taxon>Actinomycetota</taxon>
        <taxon>Actinomycetes</taxon>
        <taxon>Micrococcales</taxon>
        <taxon>Microbacteriaceae</taxon>
        <taxon>Herbiconiux</taxon>
    </lineage>
</organism>
<dbReference type="Pfam" id="PF00355">
    <property type="entry name" value="Rieske"/>
    <property type="match status" value="1"/>
</dbReference>